<sequence length="302" mass="33409">MSTNSSGLSNEMQKVQSAWSDPTIAQRYANSEAATRPFARLLIEKSDLPTRSEPASVFDLATGTGAAVQELYDAVPKEQWGEVKVLGGDVSESMLAYLKARAEDNGWTGLSTKTIDGNKLDGMLEEQERFTHILCSFAIFVLPNALPNLQSLLAPKGFIGITTWSYLPWHAVLSDSIAKMSSSHTPPPYNPSASELESKMFSGRPWGDASYVAAQLKDAGFQRVQTEFKREKAKVGSPKLFMETMQFPLMLVKMYWPEEKREEYLEELNGVMLGEVVRLAGGEEGSVEMEFKGVCGWGWKGE</sequence>
<accession>A0A9P4HGZ6</accession>
<dbReference type="EMBL" id="ML978170">
    <property type="protein sequence ID" value="KAF2032856.1"/>
    <property type="molecule type" value="Genomic_DNA"/>
</dbReference>
<name>A0A9P4HGZ6_9PLEO</name>
<evidence type="ECO:0000259" key="1">
    <source>
        <dbReference type="Pfam" id="PF13649"/>
    </source>
</evidence>
<comment type="caution">
    <text evidence="2">The sequence shown here is derived from an EMBL/GenBank/DDBJ whole genome shotgun (WGS) entry which is preliminary data.</text>
</comment>
<dbReference type="GO" id="GO:0008168">
    <property type="term" value="F:methyltransferase activity"/>
    <property type="evidence" value="ECO:0007669"/>
    <property type="project" value="UniProtKB-KW"/>
</dbReference>
<dbReference type="OrthoDB" id="2013972at2759"/>
<keyword evidence="2" id="KW-0808">Transferase</keyword>
<keyword evidence="3" id="KW-1185">Reference proteome</keyword>
<dbReference type="GO" id="GO:0032259">
    <property type="term" value="P:methylation"/>
    <property type="evidence" value="ECO:0007669"/>
    <property type="project" value="UniProtKB-KW"/>
</dbReference>
<gene>
    <name evidence="2" type="ORF">EK21DRAFT_109602</name>
</gene>
<dbReference type="AlphaFoldDB" id="A0A9P4HGZ6"/>
<protein>
    <submittedName>
        <fullName evidence="2">S-adenosyl-L-methionine-dependent methyltransferase</fullName>
    </submittedName>
</protein>
<reference evidence="2" key="1">
    <citation type="journal article" date="2020" name="Stud. Mycol.">
        <title>101 Dothideomycetes genomes: a test case for predicting lifestyles and emergence of pathogens.</title>
        <authorList>
            <person name="Haridas S."/>
            <person name="Albert R."/>
            <person name="Binder M."/>
            <person name="Bloem J."/>
            <person name="Labutti K."/>
            <person name="Salamov A."/>
            <person name="Andreopoulos B."/>
            <person name="Baker S."/>
            <person name="Barry K."/>
            <person name="Bills G."/>
            <person name="Bluhm B."/>
            <person name="Cannon C."/>
            <person name="Castanera R."/>
            <person name="Culley D."/>
            <person name="Daum C."/>
            <person name="Ezra D."/>
            <person name="Gonzalez J."/>
            <person name="Henrissat B."/>
            <person name="Kuo A."/>
            <person name="Liang C."/>
            <person name="Lipzen A."/>
            <person name="Lutzoni F."/>
            <person name="Magnuson J."/>
            <person name="Mondo S."/>
            <person name="Nolan M."/>
            <person name="Ohm R."/>
            <person name="Pangilinan J."/>
            <person name="Park H.-J."/>
            <person name="Ramirez L."/>
            <person name="Alfaro M."/>
            <person name="Sun H."/>
            <person name="Tritt A."/>
            <person name="Yoshinaga Y."/>
            <person name="Zwiers L.-H."/>
            <person name="Turgeon B."/>
            <person name="Goodwin S."/>
            <person name="Spatafora J."/>
            <person name="Crous P."/>
            <person name="Grigoriev I."/>
        </authorList>
    </citation>
    <scope>NUCLEOTIDE SEQUENCE</scope>
    <source>
        <strain evidence="2">CBS 110217</strain>
    </source>
</reference>
<organism evidence="2 3">
    <name type="scientific">Setomelanomma holmii</name>
    <dbReference type="NCBI Taxonomy" id="210430"/>
    <lineage>
        <taxon>Eukaryota</taxon>
        <taxon>Fungi</taxon>
        <taxon>Dikarya</taxon>
        <taxon>Ascomycota</taxon>
        <taxon>Pezizomycotina</taxon>
        <taxon>Dothideomycetes</taxon>
        <taxon>Pleosporomycetidae</taxon>
        <taxon>Pleosporales</taxon>
        <taxon>Pleosporineae</taxon>
        <taxon>Phaeosphaeriaceae</taxon>
        <taxon>Setomelanomma</taxon>
    </lineage>
</organism>
<dbReference type="InterPro" id="IPR041698">
    <property type="entry name" value="Methyltransf_25"/>
</dbReference>
<dbReference type="SUPFAM" id="SSF53335">
    <property type="entry name" value="S-adenosyl-L-methionine-dependent methyltransferases"/>
    <property type="match status" value="1"/>
</dbReference>
<dbReference type="InterPro" id="IPR029063">
    <property type="entry name" value="SAM-dependent_MTases_sf"/>
</dbReference>
<dbReference type="Gene3D" id="3.40.50.150">
    <property type="entry name" value="Vaccinia Virus protein VP39"/>
    <property type="match status" value="1"/>
</dbReference>
<feature type="domain" description="Methyltransferase" evidence="1">
    <location>
        <begin position="57"/>
        <end position="157"/>
    </location>
</feature>
<dbReference type="CDD" id="cd02440">
    <property type="entry name" value="AdoMet_MTases"/>
    <property type="match status" value="1"/>
</dbReference>
<evidence type="ECO:0000313" key="3">
    <source>
        <dbReference type="Proteomes" id="UP000799777"/>
    </source>
</evidence>
<dbReference type="Pfam" id="PF13649">
    <property type="entry name" value="Methyltransf_25"/>
    <property type="match status" value="1"/>
</dbReference>
<proteinExistence type="predicted"/>
<evidence type="ECO:0000313" key="2">
    <source>
        <dbReference type="EMBL" id="KAF2032856.1"/>
    </source>
</evidence>
<dbReference type="Proteomes" id="UP000799777">
    <property type="component" value="Unassembled WGS sequence"/>
</dbReference>
<keyword evidence="2" id="KW-0489">Methyltransferase</keyword>